<dbReference type="Proteomes" id="UP000001887">
    <property type="component" value="Chromosome"/>
</dbReference>
<organism evidence="1 2">
    <name type="scientific">Pirellula staleyi (strain ATCC 27377 / DSM 6068 / ICPB 4128)</name>
    <name type="common">Pirella staleyi</name>
    <dbReference type="NCBI Taxonomy" id="530564"/>
    <lineage>
        <taxon>Bacteria</taxon>
        <taxon>Pseudomonadati</taxon>
        <taxon>Planctomycetota</taxon>
        <taxon>Planctomycetia</taxon>
        <taxon>Pirellulales</taxon>
        <taxon>Pirellulaceae</taxon>
        <taxon>Pirellula</taxon>
    </lineage>
</organism>
<evidence type="ECO:0000313" key="1">
    <source>
        <dbReference type="EMBL" id="ADB17746.1"/>
    </source>
</evidence>
<dbReference type="AlphaFoldDB" id="D2R9J6"/>
<reference evidence="1 2" key="1">
    <citation type="journal article" date="2009" name="Stand. Genomic Sci.">
        <title>Complete genome sequence of Pirellula staleyi type strain (ATCC 27377).</title>
        <authorList>
            <person name="Clum A."/>
            <person name="Tindall B.J."/>
            <person name="Sikorski J."/>
            <person name="Ivanova N."/>
            <person name="Mavrommatis K."/>
            <person name="Lucas S."/>
            <person name="Glavina del Rio T."/>
            <person name="Nolan M."/>
            <person name="Chen F."/>
            <person name="Tice H."/>
            <person name="Pitluck S."/>
            <person name="Cheng J.F."/>
            <person name="Chertkov O."/>
            <person name="Brettin T."/>
            <person name="Han C."/>
            <person name="Detter J.C."/>
            <person name="Kuske C."/>
            <person name="Bruce D."/>
            <person name="Goodwin L."/>
            <person name="Ovchinikova G."/>
            <person name="Pati A."/>
            <person name="Mikhailova N."/>
            <person name="Chen A."/>
            <person name="Palaniappan K."/>
            <person name="Land M."/>
            <person name="Hauser L."/>
            <person name="Chang Y.J."/>
            <person name="Jeffries C.D."/>
            <person name="Chain P."/>
            <person name="Rohde M."/>
            <person name="Goker M."/>
            <person name="Bristow J."/>
            <person name="Eisen J.A."/>
            <person name="Markowitz V."/>
            <person name="Hugenholtz P."/>
            <person name="Kyrpides N.C."/>
            <person name="Klenk H.P."/>
            <person name="Lapidus A."/>
        </authorList>
    </citation>
    <scope>NUCLEOTIDE SEQUENCE [LARGE SCALE GENOMIC DNA]</scope>
    <source>
        <strain evidence="2">ATCC 27377 / DSM 6068 / ICPB 4128</strain>
    </source>
</reference>
<dbReference type="HOGENOM" id="CLU_153865_0_0_0"/>
<gene>
    <name evidence="1" type="ordered locus">Psta_3082</name>
</gene>
<dbReference type="KEGG" id="psl:Psta_3082"/>
<evidence type="ECO:0008006" key="3">
    <source>
        <dbReference type="Google" id="ProtNLM"/>
    </source>
</evidence>
<dbReference type="EMBL" id="CP001848">
    <property type="protein sequence ID" value="ADB17746.1"/>
    <property type="molecule type" value="Genomic_DNA"/>
</dbReference>
<proteinExistence type="predicted"/>
<keyword evidence="2" id="KW-1185">Reference proteome</keyword>
<evidence type="ECO:0000313" key="2">
    <source>
        <dbReference type="Proteomes" id="UP000001887"/>
    </source>
</evidence>
<sequence length="136" mass="14832" precursor="true">MKRHNRRHLAWMWQGWLAVVILSLLLSCSGPRSVEGGTPGRLTCGSLTPSNLQITLFRVDSHEPIGFAITGEDGAFALYQPLAKGPLLLEPGTYRYTIESLSPEGVMVPVAMTSPQATPLQFTWTAEQTSLALLIP</sequence>
<name>D2R9J6_PIRSD</name>
<protein>
    <recommendedName>
        <fullName evidence="3">Lipoprotein</fullName>
    </recommendedName>
</protein>
<accession>D2R9J6</accession>
<dbReference type="STRING" id="530564.Psta_3082"/>
<dbReference type="PROSITE" id="PS51257">
    <property type="entry name" value="PROKAR_LIPOPROTEIN"/>
    <property type="match status" value="1"/>
</dbReference>